<reference evidence="3" key="1">
    <citation type="submission" date="2015-04" db="UniProtKB">
        <authorList>
            <consortium name="EnsemblPlants"/>
        </authorList>
    </citation>
    <scope>IDENTIFICATION</scope>
</reference>
<reference evidence="3" key="2">
    <citation type="submission" date="2018-05" db="EMBL/GenBank/DDBJ databases">
        <title>OgluRS3 (Oryza glumaepatula Reference Sequence Version 3).</title>
        <authorList>
            <person name="Zhang J."/>
            <person name="Kudrna D."/>
            <person name="Lee S."/>
            <person name="Talag J."/>
            <person name="Welchert J."/>
            <person name="Wing R.A."/>
        </authorList>
    </citation>
    <scope>NUCLEOTIDE SEQUENCE [LARGE SCALE GENOMIC DNA]</scope>
</reference>
<dbReference type="Pfam" id="PF13962">
    <property type="entry name" value="PGG"/>
    <property type="match status" value="1"/>
</dbReference>
<dbReference type="eggNOG" id="KOG0504">
    <property type="taxonomic scope" value="Eukaryota"/>
</dbReference>
<dbReference type="InterPro" id="IPR026961">
    <property type="entry name" value="PGG_dom"/>
</dbReference>
<feature type="domain" description="PGG" evidence="2">
    <location>
        <begin position="163"/>
        <end position="276"/>
    </location>
</feature>
<dbReference type="PANTHER" id="PTHR24177">
    <property type="entry name" value="CASKIN"/>
    <property type="match status" value="1"/>
</dbReference>
<name>A0A0E0B0S8_9ORYZ</name>
<dbReference type="STRING" id="40148.A0A0E0B0S8"/>
<keyword evidence="1" id="KW-0472">Membrane</keyword>
<keyword evidence="1" id="KW-1133">Transmembrane helix</keyword>
<dbReference type="PANTHER" id="PTHR24177:SF385">
    <property type="entry name" value="OS09G0329266 PROTEIN"/>
    <property type="match status" value="1"/>
</dbReference>
<organism evidence="3">
    <name type="scientific">Oryza glumipatula</name>
    <dbReference type="NCBI Taxonomy" id="40148"/>
    <lineage>
        <taxon>Eukaryota</taxon>
        <taxon>Viridiplantae</taxon>
        <taxon>Streptophyta</taxon>
        <taxon>Embryophyta</taxon>
        <taxon>Tracheophyta</taxon>
        <taxon>Spermatophyta</taxon>
        <taxon>Magnoliopsida</taxon>
        <taxon>Liliopsida</taxon>
        <taxon>Poales</taxon>
        <taxon>Poaceae</taxon>
        <taxon>BOP clade</taxon>
        <taxon>Oryzoideae</taxon>
        <taxon>Oryzeae</taxon>
        <taxon>Oryzinae</taxon>
        <taxon>Oryza</taxon>
    </lineage>
</organism>
<feature type="transmembrane region" description="Helical" evidence="1">
    <location>
        <begin position="251"/>
        <end position="272"/>
    </location>
</feature>
<proteinExistence type="predicted"/>
<sequence>MTGLLIELNENLDFTIEGDNRGSTPMHFAASLEGPSTEIVQFLTGRSMYPDQNCVTSRLLDLSEGAAYQPDKKGLLRLQHVGRAPGCNPQHAGQGRQHRDTSRCPAWCDMDLASCLMKNHKNQRRMIYRLLLVYCDAPGGNLRHDHFLEQDIASRNEAEESKKIIESTQILGIGSVLVAAVAFAAAITMPGGYRADDHHHGGAPTLAGEGYAFSAFVVANALAFVCSLLATLGLMYAGLESVDFTNRSRHFTVAVGLVRSSIRSLAIAFALGNYVVLAPVAPRTATAVCVFASSILAYGINTGLMPVIVLARTTVMSRKSVTKMWTIAGSLLLVP</sequence>
<feature type="transmembrane region" description="Helical" evidence="1">
    <location>
        <begin position="284"/>
        <end position="310"/>
    </location>
</feature>
<evidence type="ECO:0000313" key="4">
    <source>
        <dbReference type="Proteomes" id="UP000026961"/>
    </source>
</evidence>
<feature type="transmembrane region" description="Helical" evidence="1">
    <location>
        <begin position="211"/>
        <end position="239"/>
    </location>
</feature>
<dbReference type="Proteomes" id="UP000026961">
    <property type="component" value="Chromosome 9"/>
</dbReference>
<protein>
    <recommendedName>
        <fullName evidence="2">PGG domain-containing protein</fullName>
    </recommendedName>
</protein>
<dbReference type="AlphaFoldDB" id="A0A0E0B0S8"/>
<dbReference type="GO" id="GO:0016020">
    <property type="term" value="C:membrane"/>
    <property type="evidence" value="ECO:0007669"/>
    <property type="project" value="TreeGrafter"/>
</dbReference>
<evidence type="ECO:0000256" key="1">
    <source>
        <dbReference type="SAM" id="Phobius"/>
    </source>
</evidence>
<dbReference type="HOGENOM" id="CLU_000134_36_1_1"/>
<dbReference type="EnsemblPlants" id="OGLUM09G04470.1">
    <property type="protein sequence ID" value="OGLUM09G04470.1"/>
    <property type="gene ID" value="OGLUM09G04470"/>
</dbReference>
<feature type="transmembrane region" description="Helical" evidence="1">
    <location>
        <begin position="170"/>
        <end position="191"/>
    </location>
</feature>
<keyword evidence="4" id="KW-1185">Reference proteome</keyword>
<keyword evidence="1" id="KW-0812">Transmembrane</keyword>
<evidence type="ECO:0000259" key="2">
    <source>
        <dbReference type="Pfam" id="PF13962"/>
    </source>
</evidence>
<accession>A0A0E0B0S8</accession>
<dbReference type="Gramene" id="OGLUM09G04470.1">
    <property type="protein sequence ID" value="OGLUM09G04470.1"/>
    <property type="gene ID" value="OGLUM09G04470"/>
</dbReference>
<evidence type="ECO:0000313" key="3">
    <source>
        <dbReference type="EnsemblPlants" id="OGLUM09G04470.1"/>
    </source>
</evidence>